<protein>
    <recommendedName>
        <fullName evidence="3">Reverse transcriptase domain-containing protein</fullName>
    </recommendedName>
</protein>
<name>A0ABN9U2K6_9DINO</name>
<reference evidence="1" key="1">
    <citation type="submission" date="2023-10" db="EMBL/GenBank/DDBJ databases">
        <authorList>
            <person name="Chen Y."/>
            <person name="Shah S."/>
            <person name="Dougan E. K."/>
            <person name="Thang M."/>
            <person name="Chan C."/>
        </authorList>
    </citation>
    <scope>NUCLEOTIDE SEQUENCE [LARGE SCALE GENOMIC DNA]</scope>
</reference>
<organism evidence="1 2">
    <name type="scientific">Prorocentrum cordatum</name>
    <dbReference type="NCBI Taxonomy" id="2364126"/>
    <lineage>
        <taxon>Eukaryota</taxon>
        <taxon>Sar</taxon>
        <taxon>Alveolata</taxon>
        <taxon>Dinophyceae</taxon>
        <taxon>Prorocentrales</taxon>
        <taxon>Prorocentraceae</taxon>
        <taxon>Prorocentrum</taxon>
    </lineage>
</organism>
<gene>
    <name evidence="1" type="ORF">PCOR1329_LOCUS43844</name>
</gene>
<dbReference type="Gene3D" id="3.60.10.10">
    <property type="entry name" value="Endonuclease/exonuclease/phosphatase"/>
    <property type="match status" value="1"/>
</dbReference>
<evidence type="ECO:0000313" key="1">
    <source>
        <dbReference type="EMBL" id="CAK0851772.1"/>
    </source>
</evidence>
<dbReference type="InterPro" id="IPR036691">
    <property type="entry name" value="Endo/exonu/phosph_ase_sf"/>
</dbReference>
<accession>A0ABN9U2K6</accession>
<sequence length="636" mass="70588">MVRRIKREIALLHLRGPAGALDLVTVYLPTGTRAISERIAMLQRLGLHLQDRQKVPAIIAGVFNYVVAERHCVNKDAGAFRGDGDLLDESAFQEKPAMQHGLQDMYQAHFTCDSSQARPRIDRIYTNMHLVDQLHRHCSSAALQWCENLSCHRHLAFSRRRSARRSGSTIPLPTAPMDDPDWLPRARREYAALLAADQRAMQPLGRLLLMKEAMRQVTTTMNAMSQAAAAVTTEDKLGWAMSFLRAADEVNLPRTSARAQAHALLAALADAGNPTLRTSSDTRVLREHIVELARQDITDDLAALQADTSTEYQHHKARPKENILVKLRRLLPGTCTGLNAMADEDGASTADPAEIAGIMRKHWAEVFSRKTIDRTLLSSWLEDTFRRGERGRVASGLRDTSSPSCQVRRRGVHRAMKLSGNGAPGPGGTPYKAWRKVGDLGVEILFEAVLDLAKPDAAARLRSAYGAEEHDFNLSLLSCPPKKRSRVHEELGDYCLASATGPLTIGNADNRLVANAARLRWEPIFNEWVSKVQRGFLRGRSMLANIVDIDFEAMRISLTRPSGALVFFDFKAAFPSEDREYLSLADDIGAALEDFLKDAGVMDRIFPEFASISGLHLLGLLRRARKTARFVVEGAR</sequence>
<dbReference type="EMBL" id="CAUYUJ010015271">
    <property type="protein sequence ID" value="CAK0851772.1"/>
    <property type="molecule type" value="Genomic_DNA"/>
</dbReference>
<proteinExistence type="predicted"/>
<comment type="caution">
    <text evidence="1">The sequence shown here is derived from an EMBL/GenBank/DDBJ whole genome shotgun (WGS) entry which is preliminary data.</text>
</comment>
<dbReference type="Proteomes" id="UP001189429">
    <property type="component" value="Unassembled WGS sequence"/>
</dbReference>
<evidence type="ECO:0000313" key="2">
    <source>
        <dbReference type="Proteomes" id="UP001189429"/>
    </source>
</evidence>
<keyword evidence="2" id="KW-1185">Reference proteome</keyword>
<evidence type="ECO:0008006" key="3">
    <source>
        <dbReference type="Google" id="ProtNLM"/>
    </source>
</evidence>